<evidence type="ECO:0000259" key="2">
    <source>
        <dbReference type="Pfam" id="PF14340"/>
    </source>
</evidence>
<dbReference type="RefSeq" id="WP_191202640.1">
    <property type="nucleotide sequence ID" value="NZ_JACXZA010000001.1"/>
</dbReference>
<dbReference type="InterPro" id="IPR025508">
    <property type="entry name" value="DUF4395"/>
</dbReference>
<evidence type="ECO:0000313" key="4">
    <source>
        <dbReference type="Proteomes" id="UP000609346"/>
    </source>
</evidence>
<keyword evidence="4" id="KW-1185">Reference proteome</keyword>
<evidence type="ECO:0000313" key="3">
    <source>
        <dbReference type="EMBL" id="MBD3918449.1"/>
    </source>
</evidence>
<reference evidence="3 4" key="1">
    <citation type="submission" date="2020-09" db="EMBL/GenBank/DDBJ databases">
        <title>Paenibacillus sp. strain PR3 16S rRNA gene Genome sequencing and assembly.</title>
        <authorList>
            <person name="Kim J."/>
        </authorList>
    </citation>
    <scope>NUCLEOTIDE SEQUENCE [LARGE SCALE GENOMIC DNA]</scope>
    <source>
        <strain evidence="3 4">PR3</strain>
    </source>
</reference>
<proteinExistence type="predicted"/>
<dbReference type="PIRSF" id="PIRSF030042">
    <property type="entry name" value="UCP030042"/>
    <property type="match status" value="1"/>
</dbReference>
<dbReference type="Proteomes" id="UP000609346">
    <property type="component" value="Unassembled WGS sequence"/>
</dbReference>
<feature type="transmembrane region" description="Helical" evidence="1">
    <location>
        <begin position="26"/>
        <end position="50"/>
    </location>
</feature>
<evidence type="ECO:0000256" key="1">
    <source>
        <dbReference type="SAM" id="Phobius"/>
    </source>
</evidence>
<dbReference type="EMBL" id="JACXZA010000001">
    <property type="protein sequence ID" value="MBD3918449.1"/>
    <property type="molecule type" value="Genomic_DNA"/>
</dbReference>
<gene>
    <name evidence="3" type="ORF">H8B09_06750</name>
</gene>
<feature type="transmembrane region" description="Helical" evidence="1">
    <location>
        <begin position="115"/>
        <end position="136"/>
    </location>
</feature>
<sequence length="148" mass="16848">MTTELKSSDYDCIDEVPLHRVRGNQLGILISVIAAFITQELWILFIPLAVQLISRTYGVKYNLFVRLLSPLFPRSSVTESRELLRFNQLLAILFLTLALIGYAIGSIVFSSIFLGFLTVAVILALFGYCPGCFIYFQWKQFLSRRRAS</sequence>
<comment type="caution">
    <text evidence="3">The sequence shown here is derived from an EMBL/GenBank/DDBJ whole genome shotgun (WGS) entry which is preliminary data.</text>
</comment>
<name>A0ABR8MV94_9BACL</name>
<keyword evidence="1" id="KW-0812">Transmembrane</keyword>
<organism evidence="3 4">
    <name type="scientific">Paenibacillus terricola</name>
    <dbReference type="NCBI Taxonomy" id="2763503"/>
    <lineage>
        <taxon>Bacteria</taxon>
        <taxon>Bacillati</taxon>
        <taxon>Bacillota</taxon>
        <taxon>Bacilli</taxon>
        <taxon>Bacillales</taxon>
        <taxon>Paenibacillaceae</taxon>
        <taxon>Paenibacillus</taxon>
    </lineage>
</organism>
<keyword evidence="1" id="KW-0472">Membrane</keyword>
<protein>
    <submittedName>
        <fullName evidence="3">DUF4395 domain-containing protein</fullName>
    </submittedName>
</protein>
<dbReference type="InterPro" id="IPR016942">
    <property type="entry name" value="UCP030042"/>
</dbReference>
<accession>A0ABR8MV94</accession>
<feature type="domain" description="DUF4395" evidence="2">
    <location>
        <begin position="17"/>
        <end position="139"/>
    </location>
</feature>
<keyword evidence="1" id="KW-1133">Transmembrane helix</keyword>
<feature type="transmembrane region" description="Helical" evidence="1">
    <location>
        <begin position="89"/>
        <end position="109"/>
    </location>
</feature>
<dbReference type="Pfam" id="PF14340">
    <property type="entry name" value="DUF4395"/>
    <property type="match status" value="1"/>
</dbReference>